<evidence type="ECO:0000313" key="9">
    <source>
        <dbReference type="Proteomes" id="UP000012488"/>
    </source>
</evidence>
<dbReference type="UniPathway" id="UPA00286"/>
<organism evidence="8 9">
    <name type="scientific">Methylobacterium mesophilicum SR1.6/6</name>
    <dbReference type="NCBI Taxonomy" id="908290"/>
    <lineage>
        <taxon>Bacteria</taxon>
        <taxon>Pseudomonadati</taxon>
        <taxon>Pseudomonadota</taxon>
        <taxon>Alphaproteobacteria</taxon>
        <taxon>Hyphomicrobiales</taxon>
        <taxon>Methylobacteriaceae</taxon>
        <taxon>Methylobacterium</taxon>
    </lineage>
</organism>
<evidence type="ECO:0000313" key="8">
    <source>
        <dbReference type="EMBL" id="QGY04676.1"/>
    </source>
</evidence>
<dbReference type="GO" id="GO:0042121">
    <property type="term" value="P:alginic acid biosynthetic process"/>
    <property type="evidence" value="ECO:0007669"/>
    <property type="project" value="UniProtKB-UniPathway"/>
</dbReference>
<dbReference type="AlphaFoldDB" id="A0A6B9FSF1"/>
<dbReference type="EMBL" id="CP043538">
    <property type="protein sequence ID" value="QGY04676.1"/>
    <property type="molecule type" value="Genomic_DNA"/>
</dbReference>
<keyword evidence="4" id="KW-0732">Signal</keyword>
<reference evidence="8 9" key="2">
    <citation type="journal article" date="2013" name="Genome Announc.">
        <title>Draft Genome Sequence of Methylobacterium mesophilicum Strain SR1.6/6, Isolated from Citrus sinensis.</title>
        <authorList>
            <person name="Marinho Almeida D."/>
            <person name="Dini-Andreote F."/>
            <person name="Camargo Neves A.A."/>
            <person name="Juca Ramos R.T."/>
            <person name="Andreote F.D."/>
            <person name="Carneiro A.R."/>
            <person name="Oliveira de Souza Lima A."/>
            <person name="Caracciolo Gomes de Sa P.H."/>
            <person name="Ribeiro Barbosa M.S."/>
            <person name="Araujo W.L."/>
            <person name="Silva A."/>
        </authorList>
    </citation>
    <scope>NUCLEOTIDE SEQUENCE [LARGE SCALE GENOMIC DNA]</scope>
    <source>
        <strain evidence="8 9">SR1.6/6</strain>
    </source>
</reference>
<keyword evidence="6" id="KW-0016">Alginate biosynthesis</keyword>
<feature type="domain" description="AlgX/AlgJ SGNH hydrolase-like" evidence="7">
    <location>
        <begin position="8"/>
        <end position="165"/>
    </location>
</feature>
<dbReference type="OrthoDB" id="5243588at2"/>
<dbReference type="GO" id="GO:0016740">
    <property type="term" value="F:transferase activity"/>
    <property type="evidence" value="ECO:0007669"/>
    <property type="project" value="UniProtKB-KW"/>
</dbReference>
<dbReference type="RefSeq" id="WP_010685960.1">
    <property type="nucleotide sequence ID" value="NZ_CP043538.1"/>
</dbReference>
<keyword evidence="3" id="KW-0808">Transferase</keyword>
<reference evidence="8 9" key="1">
    <citation type="journal article" date="2012" name="Genet. Mol. Biol.">
        <title>Analysis of 16S rRNA and mxaF genes revealing insights into Methylobacterium niche-specific plant association.</title>
        <authorList>
            <person name="Dourado M.N."/>
            <person name="Andreote F.D."/>
            <person name="Dini-Andreote F."/>
            <person name="Conti R."/>
            <person name="Araujo J.M."/>
            <person name="Araujo W.L."/>
        </authorList>
    </citation>
    <scope>NUCLEOTIDE SEQUENCE [LARGE SCALE GENOMIC DNA]</scope>
    <source>
        <strain evidence="8 9">SR1.6/6</strain>
    </source>
</reference>
<comment type="subcellular location">
    <subcellularLocation>
        <location evidence="1">Periplasm</location>
    </subcellularLocation>
</comment>
<evidence type="ECO:0000256" key="5">
    <source>
        <dbReference type="ARBA" id="ARBA00022764"/>
    </source>
</evidence>
<keyword evidence="5" id="KW-0574">Periplasm</keyword>
<dbReference type="KEGG" id="mmes:MMSR116_24255"/>
<evidence type="ECO:0000256" key="2">
    <source>
        <dbReference type="ARBA" id="ARBA00005182"/>
    </source>
</evidence>
<proteinExistence type="predicted"/>
<dbReference type="Pfam" id="PF16822">
    <property type="entry name" value="ALGX"/>
    <property type="match status" value="1"/>
</dbReference>
<gene>
    <name evidence="8" type="ORF">MMSR116_24255</name>
</gene>
<accession>A0A6B9FSF1</accession>
<protein>
    <recommendedName>
        <fullName evidence="7">AlgX/AlgJ SGNH hydrolase-like domain-containing protein</fullName>
    </recommendedName>
</protein>
<name>A0A6B9FSF1_9HYPH</name>
<dbReference type="InterPro" id="IPR031811">
    <property type="entry name" value="ALGX/ALGJ_SGNH-like"/>
</dbReference>
<evidence type="ECO:0000256" key="3">
    <source>
        <dbReference type="ARBA" id="ARBA00022679"/>
    </source>
</evidence>
<evidence type="ECO:0000256" key="4">
    <source>
        <dbReference type="ARBA" id="ARBA00022729"/>
    </source>
</evidence>
<evidence type="ECO:0000256" key="1">
    <source>
        <dbReference type="ARBA" id="ARBA00004418"/>
    </source>
</evidence>
<evidence type="ECO:0000256" key="6">
    <source>
        <dbReference type="ARBA" id="ARBA00022841"/>
    </source>
</evidence>
<comment type="pathway">
    <text evidence="2">Glycan biosynthesis; alginate biosynthesis.</text>
</comment>
<dbReference type="GO" id="GO:0042597">
    <property type="term" value="C:periplasmic space"/>
    <property type="evidence" value="ECO:0007669"/>
    <property type="project" value="UniProtKB-SubCell"/>
</dbReference>
<evidence type="ECO:0000259" key="7">
    <source>
        <dbReference type="Pfam" id="PF16822"/>
    </source>
</evidence>
<sequence>MAAADQIHIGKDGFLFLLQGSNNVSEQFVRSADVQNFLLHWQTMILYRRRKLREMGVAYRHILVPEKITIYDNLLDQIDLDWKLSPAFRLYHEDQYLKHAPLLRLRVDLVLRRRARWRSTLIDLIGPLRRQRGEQDLYYRTDSHLSFAGRMVAYRAICRAVEASPVRDFWERPTTYHPGWAGDLGIAFTPPRYEGTTLHHIQRDAVRVHASPIVELRERLGLEGTLHTGAHVIYRNDGAADARRVVLFGDSYANCLPNGLTIMLAETFRELHFIWSTQLDYGYIEQVRPDLVLTEMSERFVFRSADDGWSLDRYARHRYGAELAAVAAPDAVRS</sequence>
<dbReference type="Proteomes" id="UP000012488">
    <property type="component" value="Chromosome"/>
</dbReference>